<reference evidence="1 2" key="1">
    <citation type="submission" date="2021-06" db="EMBL/GenBank/DDBJ databases">
        <title>Caerostris extrusa draft genome.</title>
        <authorList>
            <person name="Kono N."/>
            <person name="Arakawa K."/>
        </authorList>
    </citation>
    <scope>NUCLEOTIDE SEQUENCE [LARGE SCALE GENOMIC DNA]</scope>
</reference>
<dbReference type="Proteomes" id="UP001054945">
    <property type="component" value="Unassembled WGS sequence"/>
</dbReference>
<sequence>MSLNCFNAGEILSSSSSSKATSRSAPPVSLRAATCSCNANLHCTSNICENRCNSQKIAGGRGKKGGADGEDGDIEEALDELEEEENFAPTFEAIQEPYYVYLNNVSQLTIVFIT</sequence>
<dbReference type="EMBL" id="BPLR01004454">
    <property type="protein sequence ID" value="GIX94941.1"/>
    <property type="molecule type" value="Genomic_DNA"/>
</dbReference>
<comment type="caution">
    <text evidence="1">The sequence shown here is derived from an EMBL/GenBank/DDBJ whole genome shotgun (WGS) entry which is preliminary data.</text>
</comment>
<organism evidence="1 2">
    <name type="scientific">Caerostris extrusa</name>
    <name type="common">Bark spider</name>
    <name type="synonym">Caerostris bankana</name>
    <dbReference type="NCBI Taxonomy" id="172846"/>
    <lineage>
        <taxon>Eukaryota</taxon>
        <taxon>Metazoa</taxon>
        <taxon>Ecdysozoa</taxon>
        <taxon>Arthropoda</taxon>
        <taxon>Chelicerata</taxon>
        <taxon>Arachnida</taxon>
        <taxon>Araneae</taxon>
        <taxon>Araneomorphae</taxon>
        <taxon>Entelegynae</taxon>
        <taxon>Araneoidea</taxon>
        <taxon>Araneidae</taxon>
        <taxon>Caerostris</taxon>
    </lineage>
</organism>
<dbReference type="AlphaFoldDB" id="A0AAV4PFJ7"/>
<gene>
    <name evidence="1" type="ORF">CEXT_744391</name>
</gene>
<protein>
    <submittedName>
        <fullName evidence="1">Uncharacterized protein</fullName>
    </submittedName>
</protein>
<proteinExistence type="predicted"/>
<evidence type="ECO:0000313" key="2">
    <source>
        <dbReference type="Proteomes" id="UP001054945"/>
    </source>
</evidence>
<evidence type="ECO:0000313" key="1">
    <source>
        <dbReference type="EMBL" id="GIX94941.1"/>
    </source>
</evidence>
<name>A0AAV4PFJ7_CAEEX</name>
<accession>A0AAV4PFJ7</accession>
<keyword evidence="2" id="KW-1185">Reference proteome</keyword>